<dbReference type="RefSeq" id="WP_345042442.1">
    <property type="nucleotide sequence ID" value="NZ_BAAAYL010000001.1"/>
</dbReference>
<dbReference type="InterPro" id="IPR027417">
    <property type="entry name" value="P-loop_NTPase"/>
</dbReference>
<feature type="compositionally biased region" description="Low complexity" evidence="4">
    <location>
        <begin position="110"/>
        <end position="120"/>
    </location>
</feature>
<reference evidence="7" key="1">
    <citation type="journal article" date="2019" name="Int. J. Syst. Evol. Microbiol.">
        <title>The Global Catalogue of Microorganisms (GCM) 10K type strain sequencing project: providing services to taxonomists for standard genome sequencing and annotation.</title>
        <authorList>
            <consortium name="The Broad Institute Genomics Platform"/>
            <consortium name="The Broad Institute Genome Sequencing Center for Infectious Disease"/>
            <person name="Wu L."/>
            <person name="Ma J."/>
        </authorList>
    </citation>
    <scope>NUCLEOTIDE SEQUENCE [LARGE SCALE GENOMIC DNA]</scope>
    <source>
        <strain evidence="7">JCM 9651</strain>
    </source>
</reference>
<evidence type="ECO:0000256" key="1">
    <source>
        <dbReference type="ARBA" id="ARBA00022722"/>
    </source>
</evidence>
<comment type="caution">
    <text evidence="6">The sequence shown here is derived from an EMBL/GenBank/DDBJ whole genome shotgun (WGS) entry which is preliminary data.</text>
</comment>
<dbReference type="InterPro" id="IPR011990">
    <property type="entry name" value="TPR-like_helical_dom_sf"/>
</dbReference>
<organism evidence="6 7">
    <name type="scientific">Streptomyces sannanensis</name>
    <dbReference type="NCBI Taxonomy" id="285536"/>
    <lineage>
        <taxon>Bacteria</taxon>
        <taxon>Bacillati</taxon>
        <taxon>Actinomycetota</taxon>
        <taxon>Actinomycetes</taxon>
        <taxon>Kitasatosporales</taxon>
        <taxon>Streptomycetaceae</taxon>
        <taxon>Streptomyces</taxon>
    </lineage>
</organism>
<feature type="region of interest" description="Disordered" evidence="4">
    <location>
        <begin position="354"/>
        <end position="375"/>
    </location>
</feature>
<protein>
    <recommendedName>
        <fullName evidence="5">Type II restriction enzyme NaeI domain-containing protein</fullName>
    </recommendedName>
</protein>
<keyword evidence="7" id="KW-1185">Reference proteome</keyword>
<dbReference type="NCBIfam" id="NF041121">
    <property type="entry name" value="SAV_2336_NTERM"/>
    <property type="match status" value="1"/>
</dbReference>
<feature type="region of interest" description="Disordered" evidence="4">
    <location>
        <begin position="39"/>
        <end position="122"/>
    </location>
</feature>
<keyword evidence="2" id="KW-0255">Endonuclease</keyword>
<dbReference type="SUPFAM" id="SSF52540">
    <property type="entry name" value="P-loop containing nucleoside triphosphate hydrolases"/>
    <property type="match status" value="1"/>
</dbReference>
<evidence type="ECO:0000259" key="5">
    <source>
        <dbReference type="Pfam" id="PF09126"/>
    </source>
</evidence>
<dbReference type="Pfam" id="PF09126">
    <property type="entry name" value="NaeI"/>
    <property type="match status" value="1"/>
</dbReference>
<dbReference type="InterPro" id="IPR037057">
    <property type="entry name" value="DNA_rep_MutH/T2_RE_sf"/>
</dbReference>
<dbReference type="SUPFAM" id="SSF48452">
    <property type="entry name" value="TPR-like"/>
    <property type="match status" value="1"/>
</dbReference>
<gene>
    <name evidence="6" type="ORF">GCM10020367_54960</name>
</gene>
<dbReference type="Gene3D" id="1.25.40.10">
    <property type="entry name" value="Tetratricopeptide repeat domain"/>
    <property type="match status" value="1"/>
</dbReference>
<dbReference type="EMBL" id="BAAAYL010000001">
    <property type="protein sequence ID" value="GAA3377810.1"/>
    <property type="molecule type" value="Genomic_DNA"/>
</dbReference>
<name>A0ABP6SIX1_9ACTN</name>
<proteinExistence type="predicted"/>
<dbReference type="InterPro" id="IPR011335">
    <property type="entry name" value="Restrct_endonuc-II-like"/>
</dbReference>
<dbReference type="Gene3D" id="1.10.10.10">
    <property type="entry name" value="Winged helix-like DNA-binding domain superfamily/Winged helix DNA-binding domain"/>
    <property type="match status" value="1"/>
</dbReference>
<dbReference type="InterPro" id="IPR036388">
    <property type="entry name" value="WH-like_DNA-bd_sf"/>
</dbReference>
<dbReference type="InterPro" id="IPR015210">
    <property type="entry name" value="NaeI"/>
</dbReference>
<sequence>MPDLDHLAPALHALRSAVPQLDGTGLAEALWLAARLGEEAEPQDTDVRSGTGDGPANAPGEEATSEPDNESRDTKADTPHAPAPGPATGERALHERLPGSNTQLPGNPMSAPRAPSPARSLDLPRALRPWKRRWPQGRHHVLDIDATVDAYAQSGELIPAFAAEPERWFDLVLIVETSPSMQVWQDTVDDFTTALGGLGAFRTLRTIRLLFGSDGSPELRDQQDRLVAPGRLRAPDGRQLIVVVSDCTMPTWREPKVWKLLREWAESTPTALLNPLPTKLWRRTGLNLPIVTVTLDAPGAGNTRLRYEAPLPPAPTGPEDGHPLPVPVLSLSPYSLARWSRAVMRNDPAGCSAALVPAGGRQPVRTHRPGSPRPLPLEVRAQGYLRTASPRAVRLAVLCSAFDQLSLRLLNVIRQELVPEATTADLAEMITSGLFSLETDADGIIVLGVPGAVRDTLREHLAEHEVRRMHRAVSRHIGSRGDGRAQLPSVAYDSESSTQLPAELQAFGHASQRTLELLGLSVPGAFTPRPSLYSSITPLPGQPRNFTGRWIAVSDMVRHLTTAASPVVCVSARDATRGAGKTALALQVAHLVRESFPHGQFFVDLRGSTEHPVDPDTVLPAFLTALGVPPESVPAERQARLRAYREAVAARRVLFVLDNAADAAQIRGLLPRSAGCAVIVTSVHALSRVAGAHRIELGPLNEEERLTLLIRIIGRGAVHRAPQAAKKLLDACCGWPLAIELLGRWIASGQAPAMDQLASDVDAKRRTLGPMTNSSTAVEAAFHRRFDALSAEEARACLLLALPEYEQLSAEEAMAIVGQSASGGLARALVSYGLLVENRPRQYEYQASFRHFARRLAAGNEWRLERRDAIARLLDHYCVTAAGLYTVGRPGDRLPERLGFAAKAVPHGMPTQIDSLVPNMLGIVMYMDKASLRQRAALLLLMQDLVGSRRHASLYHVAVQALIDKAADSDSQRYSLAAGYLMLGHIHLTAGRLTEAQAALTRAEQANASDAAFAGLMPYLHGTVALRCGAYEDAYAWLRRASAEYRAANDQHGRATAQLTLSELYLEQGKNDLAGQAAKFALDVFRELKATREVGNALRVLEASQRSEDGPAEDLLEAQREVSELYRTHGMRESESQVLSRLAQNLLVRGRTGEARQTAEMALQVAVDVGDVEGQGQALIVLGQVLLVSGGADMARMPWRQALDLLHPTRGHAAIQFYGLPSPKHKNSGTTSQWVICVPIPPESALTEPDAWIVVHDLILAHAGVQPHQVRSYVTEGVCLVLVDTAVSLAALLIELLDRFPGGLPARMAVHKGAVDTGSADLLSQAAIETTYRILFAIDVPQITDPRILYVSPSAFGNALRSPSGAALADRFVCHRGVDGYGALDVWTPIAERSHSADEELARLYSALISRDPEGRRFARLLRGCLDALLDGARTGRFAVRDLHPEEKSLIGRRVEEELIQEFGLEPDLDLRGSSDTRLDGIEFEINFSLFEGHWMFPPEAMDRICLVVHVDDYTSRWSAGLIRIRPGLLNRGVNRDMKRTLKTEKRGSVLWLFHGAELPENLLLHLDADTRAAILAPSSAQARINELFRRVQIRRIPLSALRTVAKQDDVARRVRTARRELEQEGFLILGHMTTDSDRARALRIPAPERGEYVSVRLTRLKPHHGDRPSVLLDGTAWTLPH</sequence>
<dbReference type="InterPro" id="IPR047738">
    <property type="entry name" value="SAV_2336-like_N"/>
</dbReference>
<evidence type="ECO:0000313" key="7">
    <source>
        <dbReference type="Proteomes" id="UP001499990"/>
    </source>
</evidence>
<dbReference type="Gene3D" id="3.40.50.300">
    <property type="entry name" value="P-loop containing nucleotide triphosphate hydrolases"/>
    <property type="match status" value="1"/>
</dbReference>
<keyword evidence="1" id="KW-0540">Nuclease</keyword>
<feature type="domain" description="Type II restriction enzyme NaeI" evidence="5">
    <location>
        <begin position="1403"/>
        <end position="1679"/>
    </location>
</feature>
<evidence type="ECO:0000313" key="6">
    <source>
        <dbReference type="EMBL" id="GAA3377810.1"/>
    </source>
</evidence>
<accession>A0ABP6SIX1</accession>
<dbReference type="CDD" id="cd22338">
    <property type="entry name" value="NaeI-like"/>
    <property type="match status" value="1"/>
</dbReference>
<dbReference type="Gene3D" id="3.40.600.10">
    <property type="entry name" value="DNA mismatch repair MutH/Restriction endonuclease, type II"/>
    <property type="match status" value="1"/>
</dbReference>
<evidence type="ECO:0000256" key="4">
    <source>
        <dbReference type="SAM" id="MobiDB-lite"/>
    </source>
</evidence>
<feature type="compositionally biased region" description="Basic and acidic residues" evidence="4">
    <location>
        <begin position="69"/>
        <end position="78"/>
    </location>
</feature>
<dbReference type="SUPFAM" id="SSF52980">
    <property type="entry name" value="Restriction endonuclease-like"/>
    <property type="match status" value="1"/>
</dbReference>
<evidence type="ECO:0000256" key="2">
    <source>
        <dbReference type="ARBA" id="ARBA00022759"/>
    </source>
</evidence>
<dbReference type="Proteomes" id="UP001499990">
    <property type="component" value="Unassembled WGS sequence"/>
</dbReference>
<keyword evidence="3" id="KW-0378">Hydrolase</keyword>
<dbReference type="PANTHER" id="PTHR47691:SF3">
    <property type="entry name" value="HTH-TYPE TRANSCRIPTIONAL REGULATOR RV0890C-RELATED"/>
    <property type="match status" value="1"/>
</dbReference>
<evidence type="ECO:0000256" key="3">
    <source>
        <dbReference type="ARBA" id="ARBA00022801"/>
    </source>
</evidence>
<dbReference type="PANTHER" id="PTHR47691">
    <property type="entry name" value="REGULATOR-RELATED"/>
    <property type="match status" value="1"/>
</dbReference>